<dbReference type="HOGENOM" id="CLU_3374017_0_0_6"/>
<keyword evidence="2" id="KW-1185">Reference proteome</keyword>
<evidence type="ECO:0000313" key="2">
    <source>
        <dbReference type="Proteomes" id="UP000001022"/>
    </source>
</evidence>
<dbReference type="EMBL" id="AE017143">
    <property type="protein sequence ID" value="AAP95095.1"/>
    <property type="molecule type" value="Genomic_DNA"/>
</dbReference>
<proteinExistence type="predicted"/>
<sequence length="34" mass="4029">MNKRSILHNFSKIDRFVLCVISKVYPTTLSEKFI</sequence>
<dbReference type="Proteomes" id="UP000001022">
    <property type="component" value="Chromosome"/>
</dbReference>
<dbReference type="AlphaFoldDB" id="Q7VPI6"/>
<evidence type="ECO:0000313" key="1">
    <source>
        <dbReference type="EMBL" id="AAP95095.1"/>
    </source>
</evidence>
<organism evidence="1 2">
    <name type="scientific">Haemophilus ducreyi (strain 35000HP / ATCC 700724)</name>
    <dbReference type="NCBI Taxonomy" id="233412"/>
    <lineage>
        <taxon>Bacteria</taxon>
        <taxon>Pseudomonadati</taxon>
        <taxon>Pseudomonadota</taxon>
        <taxon>Gammaproteobacteria</taxon>
        <taxon>Pasteurellales</taxon>
        <taxon>Pasteurellaceae</taxon>
        <taxon>Haemophilus</taxon>
    </lineage>
</organism>
<protein>
    <submittedName>
        <fullName evidence="1">Uncharacterized protein</fullName>
    </submittedName>
</protein>
<reference evidence="2" key="1">
    <citation type="submission" date="2003-06" db="EMBL/GenBank/DDBJ databases">
        <title>The complete genome sequence of Haemophilus ducreyi.</title>
        <authorList>
            <person name="Munson R.S. Jr."/>
            <person name="Ray W.C."/>
            <person name="Mahairas G."/>
            <person name="Sabo P."/>
            <person name="Mungur R."/>
            <person name="Johnson L."/>
            <person name="Nguyen D."/>
            <person name="Wang J."/>
            <person name="Forst C."/>
            <person name="Hood L."/>
        </authorList>
    </citation>
    <scope>NUCLEOTIDE SEQUENCE [LARGE SCALE GENOMIC DNA]</scope>
    <source>
        <strain evidence="2">35000HP / ATCC 700724</strain>
    </source>
</reference>
<accession>Q7VPI6</accession>
<gene>
    <name evidence="1" type="ordered locus">HD_0087</name>
</gene>
<dbReference type="STRING" id="233412.HD_0087"/>
<dbReference type="KEGG" id="hdu:HD_0087"/>
<name>Q7VPI6_HAEDU</name>